<name>A0A1M7ZK41_9BACT</name>
<protein>
    <submittedName>
        <fullName evidence="14">Iron complex outermembrane recepter protein</fullName>
    </submittedName>
</protein>
<keyword evidence="5" id="KW-0732">Signal</keyword>
<dbReference type="InterPro" id="IPR037066">
    <property type="entry name" value="Plug_dom_sf"/>
</dbReference>
<dbReference type="Pfam" id="PF00593">
    <property type="entry name" value="TonB_dep_Rec_b-barrel"/>
    <property type="match status" value="1"/>
</dbReference>
<dbReference type="GO" id="GO:0015344">
    <property type="term" value="F:siderophore uptake transmembrane transporter activity"/>
    <property type="evidence" value="ECO:0007669"/>
    <property type="project" value="TreeGrafter"/>
</dbReference>
<dbReference type="OrthoDB" id="9762903at2"/>
<keyword evidence="7 10" id="KW-0472">Membrane</keyword>
<evidence type="ECO:0000256" key="3">
    <source>
        <dbReference type="ARBA" id="ARBA00022452"/>
    </source>
</evidence>
<dbReference type="InterPro" id="IPR000531">
    <property type="entry name" value="Beta-barrel_TonB"/>
</dbReference>
<evidence type="ECO:0000259" key="13">
    <source>
        <dbReference type="Pfam" id="PF07715"/>
    </source>
</evidence>
<evidence type="ECO:0000256" key="11">
    <source>
        <dbReference type="RuleBase" id="RU003357"/>
    </source>
</evidence>
<dbReference type="EMBL" id="FRXN01000007">
    <property type="protein sequence ID" value="SHO65251.1"/>
    <property type="molecule type" value="Genomic_DNA"/>
</dbReference>
<dbReference type="InterPro" id="IPR039426">
    <property type="entry name" value="TonB-dep_rcpt-like"/>
</dbReference>
<keyword evidence="9 10" id="KW-0998">Cell outer membrane</keyword>
<keyword evidence="4 10" id="KW-0812">Transmembrane</keyword>
<evidence type="ECO:0000256" key="10">
    <source>
        <dbReference type="PROSITE-ProRule" id="PRU01360"/>
    </source>
</evidence>
<feature type="domain" description="TonB-dependent receptor-like beta-barrel" evidence="12">
    <location>
        <begin position="166"/>
        <end position="571"/>
    </location>
</feature>
<reference evidence="15" key="1">
    <citation type="submission" date="2016-12" db="EMBL/GenBank/DDBJ databases">
        <authorList>
            <person name="Varghese N."/>
            <person name="Submissions S."/>
        </authorList>
    </citation>
    <scope>NUCLEOTIDE SEQUENCE [LARGE SCALE GENOMIC DNA]</scope>
    <source>
        <strain evidence="15">DSM 25035</strain>
    </source>
</reference>
<keyword evidence="3 10" id="KW-1134">Transmembrane beta strand</keyword>
<dbReference type="InterPro" id="IPR012910">
    <property type="entry name" value="Plug_dom"/>
</dbReference>
<dbReference type="GO" id="GO:0044718">
    <property type="term" value="P:siderophore transmembrane transport"/>
    <property type="evidence" value="ECO:0007669"/>
    <property type="project" value="TreeGrafter"/>
</dbReference>
<dbReference type="AlphaFoldDB" id="A0A1M7ZK41"/>
<dbReference type="PANTHER" id="PTHR30069">
    <property type="entry name" value="TONB-DEPENDENT OUTER MEMBRANE RECEPTOR"/>
    <property type="match status" value="1"/>
</dbReference>
<evidence type="ECO:0000256" key="9">
    <source>
        <dbReference type="ARBA" id="ARBA00023237"/>
    </source>
</evidence>
<dbReference type="Pfam" id="PF07715">
    <property type="entry name" value="Plug"/>
    <property type="match status" value="1"/>
</dbReference>
<sequence length="616" mass="70330">MILLVWFMSTFGFQTEGLDTLSLKEVEVIAPAYQRFGQGQKAIAWTSKDIQEFNSRTLSDLLQETSPISVRQYGPGMLSSPSFRGTSAGHTALFWNGLPINSPSLGQSDLSLIPILAIDQADLQFGSSGALIGNESIGGSIQLRSNAKFSQKPQLLFSQEFGSFGTYNTRIKAGFSTEKLAFQTKAYRLFTQNNYRFEDLSKSGTPTVEQDHGRVNQYGIVQDLSWKIKENQLLNSSFWFNKANREIQSPMGSNTRDLQEDESWKWSLDYEIFRQKSAWLFKTGLVKDHLIFNGSLSKTRQLFLGAEWDYSTETKWKFHAGTRFSFIKGDLSTYSATDQRIEFFESIQFQANEKLIFSFNGRHLVYLDVFKPLIPSLGLDWKIKENEAHTLTFKASGSMGFKVPTLNDRFWEPGGNPDLLPEESWNAESGLHWQFKKIEQSLTGYWMDVDNWIIWLPNGSIWSPQNIRKVRSEGIEYQGKAKFQTGKILWTPNWQYSFNRAVSLQGISEIDPSLGKQLPYTPQHQATMRIGGKLNSFSISLAGDYTGKRSVTADNPRTMDPFTLWNTSLSYEGFSIGKIKIPMQFRIQNLFDTNYQVLYLRPMPGRSYHFNLSIQL</sequence>
<evidence type="ECO:0000256" key="4">
    <source>
        <dbReference type="ARBA" id="ARBA00022692"/>
    </source>
</evidence>
<keyword evidence="15" id="KW-1185">Reference proteome</keyword>
<dbReference type="SUPFAM" id="SSF56935">
    <property type="entry name" value="Porins"/>
    <property type="match status" value="1"/>
</dbReference>
<evidence type="ECO:0000256" key="6">
    <source>
        <dbReference type="ARBA" id="ARBA00023077"/>
    </source>
</evidence>
<dbReference type="RefSeq" id="WP_073573542.1">
    <property type="nucleotide sequence ID" value="NZ_FRXN01000007.1"/>
</dbReference>
<dbReference type="PANTHER" id="PTHR30069:SF29">
    <property type="entry name" value="HEMOGLOBIN AND HEMOGLOBIN-HAPTOGLOBIN-BINDING PROTEIN 1-RELATED"/>
    <property type="match status" value="1"/>
</dbReference>
<evidence type="ECO:0000259" key="12">
    <source>
        <dbReference type="Pfam" id="PF00593"/>
    </source>
</evidence>
<dbReference type="GO" id="GO:0009279">
    <property type="term" value="C:cell outer membrane"/>
    <property type="evidence" value="ECO:0007669"/>
    <property type="project" value="UniProtKB-SubCell"/>
</dbReference>
<dbReference type="Gene3D" id="2.170.130.10">
    <property type="entry name" value="TonB-dependent receptor, plug domain"/>
    <property type="match status" value="1"/>
</dbReference>
<feature type="domain" description="TonB-dependent receptor plug" evidence="13">
    <location>
        <begin position="45"/>
        <end position="139"/>
    </location>
</feature>
<evidence type="ECO:0000256" key="5">
    <source>
        <dbReference type="ARBA" id="ARBA00022729"/>
    </source>
</evidence>
<evidence type="ECO:0000313" key="14">
    <source>
        <dbReference type="EMBL" id="SHO65251.1"/>
    </source>
</evidence>
<evidence type="ECO:0000256" key="7">
    <source>
        <dbReference type="ARBA" id="ARBA00023136"/>
    </source>
</evidence>
<accession>A0A1M7ZK41</accession>
<keyword evidence="2 10" id="KW-0813">Transport</keyword>
<evidence type="ECO:0000313" key="15">
    <source>
        <dbReference type="Proteomes" id="UP000184609"/>
    </source>
</evidence>
<evidence type="ECO:0000256" key="8">
    <source>
        <dbReference type="ARBA" id="ARBA00023170"/>
    </source>
</evidence>
<dbReference type="STRING" id="1073327.SAMN04488108_3938"/>
<evidence type="ECO:0000256" key="2">
    <source>
        <dbReference type="ARBA" id="ARBA00022448"/>
    </source>
</evidence>
<keyword evidence="8" id="KW-0675">Receptor</keyword>
<dbReference type="InterPro" id="IPR036942">
    <property type="entry name" value="Beta-barrel_TonB_sf"/>
</dbReference>
<evidence type="ECO:0000256" key="1">
    <source>
        <dbReference type="ARBA" id="ARBA00004571"/>
    </source>
</evidence>
<dbReference type="Proteomes" id="UP000184609">
    <property type="component" value="Unassembled WGS sequence"/>
</dbReference>
<organism evidence="14 15">
    <name type="scientific">Algoriphagus zhangzhouensis</name>
    <dbReference type="NCBI Taxonomy" id="1073327"/>
    <lineage>
        <taxon>Bacteria</taxon>
        <taxon>Pseudomonadati</taxon>
        <taxon>Bacteroidota</taxon>
        <taxon>Cytophagia</taxon>
        <taxon>Cytophagales</taxon>
        <taxon>Cyclobacteriaceae</taxon>
        <taxon>Algoriphagus</taxon>
    </lineage>
</organism>
<keyword evidence="6 11" id="KW-0798">TonB box</keyword>
<dbReference type="Gene3D" id="2.40.170.20">
    <property type="entry name" value="TonB-dependent receptor, beta-barrel domain"/>
    <property type="match status" value="1"/>
</dbReference>
<proteinExistence type="inferred from homology"/>
<gene>
    <name evidence="14" type="ORF">SAMN04488108_3938</name>
</gene>
<comment type="subcellular location">
    <subcellularLocation>
        <location evidence="1 10">Cell outer membrane</location>
        <topology evidence="1 10">Multi-pass membrane protein</topology>
    </subcellularLocation>
</comment>
<comment type="similarity">
    <text evidence="10 11">Belongs to the TonB-dependent receptor family.</text>
</comment>
<dbReference type="PROSITE" id="PS52016">
    <property type="entry name" value="TONB_DEPENDENT_REC_3"/>
    <property type="match status" value="1"/>
</dbReference>